<dbReference type="EMBL" id="LJYW01000001">
    <property type="protein sequence ID" value="KPL53960.1"/>
    <property type="molecule type" value="Genomic_DNA"/>
</dbReference>
<feature type="domain" description="Cytochrome c" evidence="8">
    <location>
        <begin position="70"/>
        <end position="150"/>
    </location>
</feature>
<sequence>MKTATTSLIGAAFVALAVLAVGAARAALDLRHTITGEVLNLDEALPDGRDTPGVKSFLETGRNPYTENPEILAKAEPLFLSACSGCHGHYGEGKIGPGLADNYWTYPKNATDQGLFETMFGGANGQMGPQVFNLTLDEMLVVMAWVRHLYNGPIEDAVWLTDEQKKTFKPYKPPH</sequence>
<dbReference type="Proteomes" id="UP000048984">
    <property type="component" value="Unassembled WGS sequence"/>
</dbReference>
<dbReference type="RefSeq" id="WP_054360125.1">
    <property type="nucleotide sequence ID" value="NZ_LJYW01000001.1"/>
</dbReference>
<dbReference type="NCBIfam" id="TIGR03872">
    <property type="entry name" value="cytochrome_MoxG"/>
    <property type="match status" value="1"/>
</dbReference>
<keyword evidence="10" id="KW-1185">Reference proteome</keyword>
<evidence type="ECO:0000256" key="3">
    <source>
        <dbReference type="ARBA" id="ARBA00023004"/>
    </source>
</evidence>
<evidence type="ECO:0000313" key="10">
    <source>
        <dbReference type="Proteomes" id="UP000048984"/>
    </source>
</evidence>
<dbReference type="STRING" id="665126.ABB55_18535"/>
<dbReference type="GO" id="GO:0020037">
    <property type="term" value="F:heme binding"/>
    <property type="evidence" value="ECO:0007669"/>
    <property type="project" value="UniProtKB-UniRule"/>
</dbReference>
<feature type="binding site" description="covalent" evidence="5">
    <location>
        <position position="86"/>
    </location>
    <ligand>
        <name>heme c</name>
        <dbReference type="ChEBI" id="CHEBI:61717"/>
    </ligand>
</feature>
<dbReference type="PROSITE" id="PS51007">
    <property type="entry name" value="CYTC"/>
    <property type="match status" value="1"/>
</dbReference>
<dbReference type="GO" id="GO:0005506">
    <property type="term" value="F:iron ion binding"/>
    <property type="evidence" value="ECO:0007669"/>
    <property type="project" value="UniProtKB-UniRule"/>
</dbReference>
<dbReference type="SUPFAM" id="SSF46626">
    <property type="entry name" value="Cytochrome c"/>
    <property type="match status" value="1"/>
</dbReference>
<evidence type="ECO:0000256" key="1">
    <source>
        <dbReference type="ARBA" id="ARBA00022617"/>
    </source>
</evidence>
<keyword evidence="3 4" id="KW-0408">Iron</keyword>
<evidence type="ECO:0000256" key="2">
    <source>
        <dbReference type="ARBA" id="ARBA00022723"/>
    </source>
</evidence>
<dbReference type="InterPro" id="IPR036909">
    <property type="entry name" value="Cyt_c-like_dom_sf"/>
</dbReference>
<dbReference type="GO" id="GO:0042597">
    <property type="term" value="C:periplasmic space"/>
    <property type="evidence" value="ECO:0007669"/>
    <property type="project" value="UniProtKB-SubCell"/>
</dbReference>
<name>A0A0P6VT77_9HYPH</name>
<organism evidence="9 10">
    <name type="scientific">Prosthecodimorpha hirschii</name>
    <dbReference type="NCBI Taxonomy" id="665126"/>
    <lineage>
        <taxon>Bacteria</taxon>
        <taxon>Pseudomonadati</taxon>
        <taxon>Pseudomonadota</taxon>
        <taxon>Alphaproteobacteria</taxon>
        <taxon>Hyphomicrobiales</taxon>
        <taxon>Ancalomicrobiaceae</taxon>
        <taxon>Prosthecodimorpha</taxon>
    </lineage>
</organism>
<keyword evidence="4" id="KW-0813">Transport</keyword>
<dbReference type="AlphaFoldDB" id="A0A0P6VT77"/>
<feature type="binding site" description="covalent" evidence="5">
    <location>
        <position position="83"/>
    </location>
    <ligand>
        <name>heme c</name>
        <dbReference type="ChEBI" id="CHEBI:61717"/>
    </ligand>
</feature>
<proteinExistence type="predicted"/>
<dbReference type="PIRSF" id="PIRSF000008">
    <property type="entry name" value="Cytochrome_c551i"/>
    <property type="match status" value="1"/>
</dbReference>
<comment type="PTM">
    <text evidence="5">Binds 1 heme c group covalently per subunit.</text>
</comment>
<keyword evidence="4" id="KW-0574">Periplasm</keyword>
<protein>
    <recommendedName>
        <fullName evidence="4">Cytochrome c-L</fullName>
    </recommendedName>
</protein>
<evidence type="ECO:0000313" key="9">
    <source>
        <dbReference type="EMBL" id="KPL53960.1"/>
    </source>
</evidence>
<keyword evidence="7" id="KW-0732">Signal</keyword>
<evidence type="ECO:0000256" key="4">
    <source>
        <dbReference type="PIRNR" id="PIRNR000008"/>
    </source>
</evidence>
<dbReference type="Gene3D" id="1.10.760.10">
    <property type="entry name" value="Cytochrome c-like domain"/>
    <property type="match status" value="1"/>
</dbReference>
<comment type="subcellular location">
    <subcellularLocation>
        <location evidence="4">Periplasm</location>
    </subcellularLocation>
</comment>
<gene>
    <name evidence="9" type="ORF">ABB55_18535</name>
</gene>
<reference evidence="9 10" key="2">
    <citation type="submission" date="2015-10" db="EMBL/GenBank/DDBJ databases">
        <title>Draft Genome Sequence of Prosthecomicrobium hirschii ATCC 27832.</title>
        <authorList>
            <person name="Daniel J."/>
            <person name="Givan S.A."/>
            <person name="Brun Y.V."/>
            <person name="Brown P.J."/>
        </authorList>
    </citation>
    <scope>NUCLEOTIDE SEQUENCE [LARGE SCALE GENOMIC DNA]</scope>
    <source>
        <strain evidence="9 10">16</strain>
    </source>
</reference>
<reference evidence="9 10" key="1">
    <citation type="submission" date="2015-09" db="EMBL/GenBank/DDBJ databases">
        <authorList>
            <person name="Jackson K.R."/>
            <person name="Lunt B.L."/>
            <person name="Fisher J.N.B."/>
            <person name="Gardner A.V."/>
            <person name="Bailey M.E."/>
            <person name="Deus L.M."/>
            <person name="Earl A.S."/>
            <person name="Gibby P.D."/>
            <person name="Hartmann K.A."/>
            <person name="Liu J.E."/>
            <person name="Manci A.M."/>
            <person name="Nielsen D.A."/>
            <person name="Solomon M.B."/>
            <person name="Breakwell D.P."/>
            <person name="Burnett S.H."/>
            <person name="Grose J.H."/>
        </authorList>
    </citation>
    <scope>NUCLEOTIDE SEQUENCE [LARGE SCALE GENOMIC DNA]</scope>
    <source>
        <strain evidence="9 10">16</strain>
    </source>
</reference>
<accession>A0A0P6VT77</accession>
<comment type="caution">
    <text evidence="9">The sequence shown here is derived from an EMBL/GenBank/DDBJ whole genome shotgun (WGS) entry which is preliminary data.</text>
</comment>
<evidence type="ECO:0000259" key="8">
    <source>
        <dbReference type="PROSITE" id="PS51007"/>
    </source>
</evidence>
<evidence type="ECO:0000256" key="7">
    <source>
        <dbReference type="SAM" id="SignalP"/>
    </source>
</evidence>
<feature type="chain" id="PRO_5006131785" description="Cytochrome c-L" evidence="7">
    <location>
        <begin position="27"/>
        <end position="175"/>
    </location>
</feature>
<dbReference type="GO" id="GO:0009055">
    <property type="term" value="F:electron transfer activity"/>
    <property type="evidence" value="ECO:0007669"/>
    <property type="project" value="UniProtKB-UniRule"/>
</dbReference>
<feature type="binding site" description="axial binding residue" evidence="6">
    <location>
        <position position="87"/>
    </location>
    <ligand>
        <name>heme c</name>
        <dbReference type="ChEBI" id="CHEBI:61717"/>
    </ligand>
    <ligandPart>
        <name>Fe</name>
        <dbReference type="ChEBI" id="CHEBI:18248"/>
    </ligandPart>
</feature>
<feature type="signal peptide" evidence="7">
    <location>
        <begin position="1"/>
        <end position="26"/>
    </location>
</feature>
<dbReference type="Pfam" id="PF00034">
    <property type="entry name" value="Cytochrom_C"/>
    <property type="match status" value="1"/>
</dbReference>
<dbReference type="InterPro" id="IPR009056">
    <property type="entry name" value="Cyt_c-like_dom"/>
</dbReference>
<keyword evidence="4" id="KW-0485">Methanol utilization</keyword>
<dbReference type="InterPro" id="IPR009153">
    <property type="entry name" value="Cyt_cL"/>
</dbReference>
<evidence type="ECO:0000256" key="5">
    <source>
        <dbReference type="PIRSR" id="PIRSR000008-1"/>
    </source>
</evidence>
<comment type="function">
    <text evidence="4">Electron acceptor for MDH. Acts in methanol oxidation.</text>
</comment>
<keyword evidence="2 4" id="KW-0479">Metal-binding</keyword>
<dbReference type="GO" id="GO:0015945">
    <property type="term" value="P:methanol metabolic process"/>
    <property type="evidence" value="ECO:0007669"/>
    <property type="project" value="UniProtKB-UniRule"/>
</dbReference>
<evidence type="ECO:0000256" key="6">
    <source>
        <dbReference type="PIRSR" id="PIRSR000008-2"/>
    </source>
</evidence>
<keyword evidence="4" id="KW-0249">Electron transport</keyword>
<keyword evidence="1 4" id="KW-0349">Heme</keyword>